<comment type="caution">
    <text evidence="1">The sequence shown here is derived from an EMBL/GenBank/DDBJ whole genome shotgun (WGS) entry which is preliminary data.</text>
</comment>
<organism evidence="1 2">
    <name type="scientific">Microtetraspora malaysiensis</name>
    <dbReference type="NCBI Taxonomy" id="161358"/>
    <lineage>
        <taxon>Bacteria</taxon>
        <taxon>Bacillati</taxon>
        <taxon>Actinomycetota</taxon>
        <taxon>Actinomycetes</taxon>
        <taxon>Streptosporangiales</taxon>
        <taxon>Streptosporangiaceae</taxon>
        <taxon>Microtetraspora</taxon>
    </lineage>
</organism>
<accession>A0ABW6T4D5</accession>
<evidence type="ECO:0000313" key="2">
    <source>
        <dbReference type="Proteomes" id="UP001602013"/>
    </source>
</evidence>
<gene>
    <name evidence="1" type="ORF">ACFYXI_41975</name>
</gene>
<sequence>MTTHARPGERLGRTAARLCLSPARVTQAFASAELADGGGVEPVAEPGRVRPGVVQEEVLGVPALA</sequence>
<protein>
    <submittedName>
        <fullName evidence="1">Uncharacterized protein</fullName>
    </submittedName>
</protein>
<keyword evidence="2" id="KW-1185">Reference proteome</keyword>
<proteinExistence type="predicted"/>
<dbReference type="RefSeq" id="WP_387418270.1">
    <property type="nucleotide sequence ID" value="NZ_JBIASD010000067.1"/>
</dbReference>
<reference evidence="1 2" key="1">
    <citation type="submission" date="2024-10" db="EMBL/GenBank/DDBJ databases">
        <title>The Natural Products Discovery Center: Release of the First 8490 Sequenced Strains for Exploring Actinobacteria Biosynthetic Diversity.</title>
        <authorList>
            <person name="Kalkreuter E."/>
            <person name="Kautsar S.A."/>
            <person name="Yang D."/>
            <person name="Bader C.D."/>
            <person name="Teijaro C.N."/>
            <person name="Fluegel L."/>
            <person name="Davis C.M."/>
            <person name="Simpson J.R."/>
            <person name="Lauterbach L."/>
            <person name="Steele A.D."/>
            <person name="Gui C."/>
            <person name="Meng S."/>
            <person name="Li G."/>
            <person name="Viehrig K."/>
            <person name="Ye F."/>
            <person name="Su P."/>
            <person name="Kiefer A.F."/>
            <person name="Nichols A."/>
            <person name="Cepeda A.J."/>
            <person name="Yan W."/>
            <person name="Fan B."/>
            <person name="Jiang Y."/>
            <person name="Adhikari A."/>
            <person name="Zheng C.-J."/>
            <person name="Schuster L."/>
            <person name="Cowan T.M."/>
            <person name="Smanski M.J."/>
            <person name="Chevrette M.G."/>
            <person name="De Carvalho L.P.S."/>
            <person name="Shen B."/>
        </authorList>
    </citation>
    <scope>NUCLEOTIDE SEQUENCE [LARGE SCALE GENOMIC DNA]</scope>
    <source>
        <strain evidence="1 2">NPDC002173</strain>
    </source>
</reference>
<name>A0ABW6T4D5_9ACTN</name>
<dbReference type="EMBL" id="JBIASD010000067">
    <property type="protein sequence ID" value="MFF3672111.1"/>
    <property type="molecule type" value="Genomic_DNA"/>
</dbReference>
<dbReference type="Proteomes" id="UP001602013">
    <property type="component" value="Unassembled WGS sequence"/>
</dbReference>
<evidence type="ECO:0000313" key="1">
    <source>
        <dbReference type="EMBL" id="MFF3672111.1"/>
    </source>
</evidence>